<accession>A0A3E2HHR3</accession>
<gene>
    <name evidence="1" type="ORF">B7463_g3430</name>
</gene>
<dbReference type="OrthoDB" id="3558742at2759"/>
<protein>
    <submittedName>
        <fullName evidence="1">Uncharacterized protein</fullName>
    </submittedName>
</protein>
<organism evidence="1 2">
    <name type="scientific">Scytalidium lignicola</name>
    <name type="common">Hyphomycete</name>
    <dbReference type="NCBI Taxonomy" id="5539"/>
    <lineage>
        <taxon>Eukaryota</taxon>
        <taxon>Fungi</taxon>
        <taxon>Dikarya</taxon>
        <taxon>Ascomycota</taxon>
        <taxon>Pezizomycotina</taxon>
        <taxon>Leotiomycetes</taxon>
        <taxon>Leotiomycetes incertae sedis</taxon>
        <taxon>Scytalidium</taxon>
    </lineage>
</organism>
<keyword evidence="2" id="KW-1185">Reference proteome</keyword>
<name>A0A3E2HHR3_SCYLI</name>
<dbReference type="Proteomes" id="UP000258309">
    <property type="component" value="Unassembled WGS sequence"/>
</dbReference>
<evidence type="ECO:0000313" key="2">
    <source>
        <dbReference type="Proteomes" id="UP000258309"/>
    </source>
</evidence>
<evidence type="ECO:0000313" key="1">
    <source>
        <dbReference type="EMBL" id="RFU32907.1"/>
    </source>
</evidence>
<dbReference type="EMBL" id="NCSJ02000045">
    <property type="protein sequence ID" value="RFU32907.1"/>
    <property type="molecule type" value="Genomic_DNA"/>
</dbReference>
<proteinExistence type="predicted"/>
<dbReference type="AlphaFoldDB" id="A0A3E2HHR3"/>
<feature type="non-terminal residue" evidence="1">
    <location>
        <position position="321"/>
    </location>
</feature>
<sequence>MTTTNTHKVKLICSLILFLDDKTLLHTLVKRPDLDTLFALYCGQELPGQGNNNCSQQIDNFKAQTLWRVLRFPSGYNSPWDWNWQPWLLGDPCEIAGEFHTAVSRAIFQVPLFDFVQCALGYHSKAISVGSLFSAVCDIRSILQGAIQDHPSIKDTYTKVEEILQSRHHPLAHWIIASSLSKTPCPLLDTLASILIPIENLFTTQNLDFVLKQLATLNDRFKHVSQNYDWDKWSTDLHFWEWTYQALWSRKPIIPPIQLDDWNEKLQFLKSFESEYEDEDGTWRKVWSFVKRLRKVHQQIKAELPQHHIEQRVPKSRDIET</sequence>
<feature type="non-terminal residue" evidence="1">
    <location>
        <position position="1"/>
    </location>
</feature>
<comment type="caution">
    <text evidence="1">The sequence shown here is derived from an EMBL/GenBank/DDBJ whole genome shotgun (WGS) entry which is preliminary data.</text>
</comment>
<reference evidence="1 2" key="1">
    <citation type="submission" date="2018-05" db="EMBL/GenBank/DDBJ databases">
        <title>Draft genome sequence of Scytalidium lignicola DSM 105466, a ubiquitous saprotrophic fungus.</title>
        <authorList>
            <person name="Buettner E."/>
            <person name="Gebauer A.M."/>
            <person name="Hofrichter M."/>
            <person name="Liers C."/>
            <person name="Kellner H."/>
        </authorList>
    </citation>
    <scope>NUCLEOTIDE SEQUENCE [LARGE SCALE GENOMIC DNA]</scope>
    <source>
        <strain evidence="1 2">DSM 105466</strain>
    </source>
</reference>